<dbReference type="EMBL" id="LR798313">
    <property type="protein sequence ID" value="CAB5222495.1"/>
    <property type="molecule type" value="Genomic_DNA"/>
</dbReference>
<organism evidence="1">
    <name type="scientific">uncultured Caudovirales phage</name>
    <dbReference type="NCBI Taxonomy" id="2100421"/>
    <lineage>
        <taxon>Viruses</taxon>
        <taxon>Duplodnaviria</taxon>
        <taxon>Heunggongvirae</taxon>
        <taxon>Uroviricota</taxon>
        <taxon>Caudoviricetes</taxon>
        <taxon>Peduoviridae</taxon>
        <taxon>Maltschvirus</taxon>
        <taxon>Maltschvirus maltsch</taxon>
    </lineage>
</organism>
<reference evidence="1" key="1">
    <citation type="submission" date="2020-05" db="EMBL/GenBank/DDBJ databases">
        <authorList>
            <person name="Chiriac C."/>
            <person name="Salcher M."/>
            <person name="Ghai R."/>
            <person name="Kavagutti S V."/>
        </authorList>
    </citation>
    <scope>NUCLEOTIDE SEQUENCE</scope>
</reference>
<evidence type="ECO:0000313" key="1">
    <source>
        <dbReference type="EMBL" id="CAB5222495.1"/>
    </source>
</evidence>
<gene>
    <name evidence="1" type="ORF">UFOVP374_12</name>
</gene>
<protein>
    <submittedName>
        <fullName evidence="1">Uncharacterized protein</fullName>
    </submittedName>
</protein>
<proteinExistence type="predicted"/>
<name>A0A6J7WZZ6_9CAUD</name>
<accession>A0A6J7WZZ6</accession>
<sequence>MKFLEWVRQLYTPATCEELMVREIDTARRDLLLAATARDYAGSMMLYNNQRIERLTVELKKCLK</sequence>